<keyword evidence="1" id="KW-0472">Membrane</keyword>
<keyword evidence="3" id="KW-1185">Reference proteome</keyword>
<gene>
    <name evidence="2" type="ORF">I595_640</name>
</gene>
<accession>A0A0P7ANX3</accession>
<name>A0A0P7ANX3_9FLAO</name>
<proteinExistence type="predicted"/>
<dbReference type="EMBL" id="LDJX01000001">
    <property type="protein sequence ID" value="KPM33734.1"/>
    <property type="molecule type" value="Genomic_DNA"/>
</dbReference>
<keyword evidence="1" id="KW-1133">Transmembrane helix</keyword>
<reference evidence="2 3" key="1">
    <citation type="submission" date="2015-09" db="EMBL/GenBank/DDBJ databases">
        <title>Genome sequence of the marine flavobacterium Croceitalea dokdonensis DOKDO 023 that contains proton- and sodium-pumping rhodopsins.</title>
        <authorList>
            <person name="Kwon S.-K."/>
            <person name="Lee H.K."/>
            <person name="Kwak M.-J."/>
            <person name="Kim J.F."/>
        </authorList>
    </citation>
    <scope>NUCLEOTIDE SEQUENCE [LARGE SCALE GENOMIC DNA]</scope>
    <source>
        <strain evidence="2 3">DOKDO 023</strain>
    </source>
</reference>
<evidence type="ECO:0000313" key="2">
    <source>
        <dbReference type="EMBL" id="KPM33734.1"/>
    </source>
</evidence>
<organism evidence="2 3">
    <name type="scientific">Croceitalea dokdonensis DOKDO 023</name>
    <dbReference type="NCBI Taxonomy" id="1300341"/>
    <lineage>
        <taxon>Bacteria</taxon>
        <taxon>Pseudomonadati</taxon>
        <taxon>Bacteroidota</taxon>
        <taxon>Flavobacteriia</taxon>
        <taxon>Flavobacteriales</taxon>
        <taxon>Flavobacteriaceae</taxon>
        <taxon>Croceitalea</taxon>
    </lineage>
</organism>
<comment type="caution">
    <text evidence="2">The sequence shown here is derived from an EMBL/GenBank/DDBJ whole genome shotgun (WGS) entry which is preliminary data.</text>
</comment>
<evidence type="ECO:0000256" key="1">
    <source>
        <dbReference type="SAM" id="Phobius"/>
    </source>
</evidence>
<feature type="transmembrane region" description="Helical" evidence="1">
    <location>
        <begin position="21"/>
        <end position="39"/>
    </location>
</feature>
<dbReference type="STRING" id="1300341.I595_640"/>
<dbReference type="AlphaFoldDB" id="A0A0P7ANX3"/>
<sequence>MGQLCFKRINLKIGEVNKISSIFAALLTPPVWQVLLWAVG</sequence>
<dbReference type="Proteomes" id="UP000050280">
    <property type="component" value="Unassembled WGS sequence"/>
</dbReference>
<keyword evidence="1" id="KW-0812">Transmembrane</keyword>
<protein>
    <submittedName>
        <fullName evidence="2">Uncharacterized protein</fullName>
    </submittedName>
</protein>
<evidence type="ECO:0000313" key="3">
    <source>
        <dbReference type="Proteomes" id="UP000050280"/>
    </source>
</evidence>